<evidence type="ECO:0000256" key="6">
    <source>
        <dbReference type="ARBA" id="ARBA00023136"/>
    </source>
</evidence>
<dbReference type="PROSITE" id="PS00543">
    <property type="entry name" value="HLYD_FAMILY"/>
    <property type="match status" value="1"/>
</dbReference>
<comment type="similarity">
    <text evidence="2">Belongs to the membrane fusion protein (MFP) (TC 8.A.1) family.</text>
</comment>
<evidence type="ECO:0000256" key="1">
    <source>
        <dbReference type="ARBA" id="ARBA00004167"/>
    </source>
</evidence>
<keyword evidence="10" id="KW-1185">Reference proteome</keyword>
<evidence type="ECO:0000256" key="5">
    <source>
        <dbReference type="ARBA" id="ARBA00022989"/>
    </source>
</evidence>
<comment type="subcellular location">
    <subcellularLocation>
        <location evidence="1">Membrane</location>
        <topology evidence="1">Single-pass membrane protein</topology>
    </subcellularLocation>
</comment>
<evidence type="ECO:0000256" key="4">
    <source>
        <dbReference type="ARBA" id="ARBA00022692"/>
    </source>
</evidence>
<sequence>MASRPTINAEEAQYLSELRAAQHLDDLPRGRWALVLIAALLGALVAWAALSRVDRVTRADGRVMADGREQQVASLEGGLLAELMVREGARVHAGQPLARLDPTRYQAQQNEGEAKRLALRATIARLEAEAGTQPLRFPADVQRDAATVRAETSAFQARRRALDEAVAANRRSAELLQRELDVAQQMSAQGLLSEVEVMRLQRQLNDQKTQGEERINRFRQDASTELLRVRTDLAQLEEQQGGRADVLRRTVLTSPVEGFVKNIRSGTLGGVVSPGGVVMEIVPASSKLLVEVRVKPAEIGFLHTGQNAELKLSAYDVAVYGGLKGHVEYISPDVLGDPDRPGGDGTYYRVMVRTEDAVLRPAHGEPLPVIPGMTGTVDIRTGERSVLSFLLRPMLRANEVFESR</sequence>
<evidence type="ECO:0000313" key="9">
    <source>
        <dbReference type="EMBL" id="MDZ5457233.1"/>
    </source>
</evidence>
<proteinExistence type="inferred from homology"/>
<accession>A0ABU5IH25</accession>
<dbReference type="Gene3D" id="2.40.30.170">
    <property type="match status" value="1"/>
</dbReference>
<dbReference type="InterPro" id="IPR050739">
    <property type="entry name" value="MFP"/>
</dbReference>
<keyword evidence="4 7" id="KW-0812">Transmembrane</keyword>
<feature type="domain" description="AprE-like beta-barrel" evidence="8">
    <location>
        <begin position="288"/>
        <end position="382"/>
    </location>
</feature>
<reference evidence="9 10" key="1">
    <citation type="submission" date="2023-11" db="EMBL/GenBank/DDBJ databases">
        <title>Draft genome of Azohydromonas lata strain H1 (DSM1123), a polyhydroxyalkanoate producer.</title>
        <authorList>
            <person name="Traversa D."/>
            <person name="D'Addabbo P."/>
            <person name="Pazzani C."/>
            <person name="Manzari C."/>
            <person name="Chiara M."/>
            <person name="Scrascia M."/>
        </authorList>
    </citation>
    <scope>NUCLEOTIDE SEQUENCE [LARGE SCALE GENOMIC DNA]</scope>
    <source>
        <strain evidence="9 10">H1</strain>
    </source>
</reference>
<dbReference type="InterPro" id="IPR006144">
    <property type="entry name" value="Secretion_HlyD_CS"/>
</dbReference>
<dbReference type="Pfam" id="PF26002">
    <property type="entry name" value="Beta-barrel_AprE"/>
    <property type="match status" value="1"/>
</dbReference>
<protein>
    <submittedName>
        <fullName evidence="9">HlyD family efflux transporter periplasmic adaptor subunit</fullName>
    </submittedName>
</protein>
<name>A0ABU5IH25_9BURK</name>
<gene>
    <name evidence="9" type="ORF">SM757_11695</name>
</gene>
<dbReference type="RefSeq" id="WP_322465598.1">
    <property type="nucleotide sequence ID" value="NZ_JAXOJX010000016.1"/>
</dbReference>
<organism evidence="9 10">
    <name type="scientific">Azohydromonas lata</name>
    <dbReference type="NCBI Taxonomy" id="45677"/>
    <lineage>
        <taxon>Bacteria</taxon>
        <taxon>Pseudomonadati</taxon>
        <taxon>Pseudomonadota</taxon>
        <taxon>Betaproteobacteria</taxon>
        <taxon>Burkholderiales</taxon>
        <taxon>Sphaerotilaceae</taxon>
        <taxon>Azohydromonas</taxon>
    </lineage>
</organism>
<keyword evidence="5 7" id="KW-1133">Transmembrane helix</keyword>
<dbReference type="EMBL" id="JAXOJX010000016">
    <property type="protein sequence ID" value="MDZ5457233.1"/>
    <property type="molecule type" value="Genomic_DNA"/>
</dbReference>
<evidence type="ECO:0000313" key="10">
    <source>
        <dbReference type="Proteomes" id="UP001293718"/>
    </source>
</evidence>
<comment type="caution">
    <text evidence="9">The sequence shown here is derived from an EMBL/GenBank/DDBJ whole genome shotgun (WGS) entry which is preliminary data.</text>
</comment>
<dbReference type="Proteomes" id="UP001293718">
    <property type="component" value="Unassembled WGS sequence"/>
</dbReference>
<evidence type="ECO:0000256" key="2">
    <source>
        <dbReference type="ARBA" id="ARBA00009477"/>
    </source>
</evidence>
<dbReference type="PANTHER" id="PTHR30386">
    <property type="entry name" value="MEMBRANE FUSION SUBUNIT OF EMRAB-TOLC MULTIDRUG EFFLUX PUMP"/>
    <property type="match status" value="1"/>
</dbReference>
<evidence type="ECO:0000256" key="3">
    <source>
        <dbReference type="ARBA" id="ARBA00022448"/>
    </source>
</evidence>
<keyword evidence="3" id="KW-0813">Transport</keyword>
<evidence type="ECO:0000256" key="7">
    <source>
        <dbReference type="SAM" id="Phobius"/>
    </source>
</evidence>
<keyword evidence="6 7" id="KW-0472">Membrane</keyword>
<dbReference type="PANTHER" id="PTHR30386:SF26">
    <property type="entry name" value="TRANSPORT PROTEIN COMB"/>
    <property type="match status" value="1"/>
</dbReference>
<dbReference type="PRINTS" id="PR01490">
    <property type="entry name" value="RTXTOXIND"/>
</dbReference>
<dbReference type="Gene3D" id="2.40.50.100">
    <property type="match status" value="1"/>
</dbReference>
<evidence type="ECO:0000259" key="8">
    <source>
        <dbReference type="Pfam" id="PF26002"/>
    </source>
</evidence>
<feature type="transmembrane region" description="Helical" evidence="7">
    <location>
        <begin position="32"/>
        <end position="50"/>
    </location>
</feature>
<dbReference type="InterPro" id="IPR058982">
    <property type="entry name" value="Beta-barrel_AprE"/>
</dbReference>
<dbReference type="SUPFAM" id="SSF111369">
    <property type="entry name" value="HlyD-like secretion proteins"/>
    <property type="match status" value="1"/>
</dbReference>